<proteinExistence type="predicted"/>
<dbReference type="InterPro" id="IPR058396">
    <property type="entry name" value="DUF8083"/>
</dbReference>
<dbReference type="EMBL" id="BOOH01000045">
    <property type="protein sequence ID" value="GIH78973.1"/>
    <property type="molecule type" value="Genomic_DNA"/>
</dbReference>
<sequence length="310" mass="34459">MLPYAAYLRVYEPLTAFSPPERASWETYAGARDRPRRATALHAEHGEAVARLLGVPPIPAPPHESPNAYLRRVEEVLYVCPWQSRLRSWLAFTRFRGSTPPRLAERFVPISIAEQTADDFDRFKRRGGSAALRTHIRTSTWHIPISWFVPFDGNERWLVLSGDQGPAGPTAGEPPAEDSTAIDSAAGSSAAKTSAAGRNLLYVTTMAHARRRTARALQIIRRQVGDAGVTGEVEDVARWLEEFHPHSLVELDYGGIVHLMDDQKLQADQSVAELAAALTGLETGQEELAFAMYQRVILRWRSIQLLESAN</sequence>
<organism evidence="2 3">
    <name type="scientific">Planobispora longispora</name>
    <dbReference type="NCBI Taxonomy" id="28887"/>
    <lineage>
        <taxon>Bacteria</taxon>
        <taxon>Bacillati</taxon>
        <taxon>Actinomycetota</taxon>
        <taxon>Actinomycetes</taxon>
        <taxon>Streptosporangiales</taxon>
        <taxon>Streptosporangiaceae</taxon>
        <taxon>Planobispora</taxon>
    </lineage>
</organism>
<comment type="caution">
    <text evidence="2">The sequence shown here is derived from an EMBL/GenBank/DDBJ whole genome shotgun (WGS) entry which is preliminary data.</text>
</comment>
<dbReference type="Proteomes" id="UP000616724">
    <property type="component" value="Unassembled WGS sequence"/>
</dbReference>
<protein>
    <recommendedName>
        <fullName evidence="1">DUF8083 domain-containing protein</fullName>
    </recommendedName>
</protein>
<reference evidence="2 3" key="1">
    <citation type="submission" date="2021-01" db="EMBL/GenBank/DDBJ databases">
        <title>Whole genome shotgun sequence of Planobispora longispora NBRC 13918.</title>
        <authorList>
            <person name="Komaki H."/>
            <person name="Tamura T."/>
        </authorList>
    </citation>
    <scope>NUCLEOTIDE SEQUENCE [LARGE SCALE GENOMIC DNA]</scope>
    <source>
        <strain evidence="2 3">NBRC 13918</strain>
    </source>
</reference>
<keyword evidence="3" id="KW-1185">Reference proteome</keyword>
<accession>A0A8J3RVI2</accession>
<feature type="domain" description="DUF8083" evidence="1">
    <location>
        <begin position="4"/>
        <end position="307"/>
    </location>
</feature>
<name>A0A8J3RVI2_9ACTN</name>
<evidence type="ECO:0000313" key="3">
    <source>
        <dbReference type="Proteomes" id="UP000616724"/>
    </source>
</evidence>
<evidence type="ECO:0000313" key="2">
    <source>
        <dbReference type="EMBL" id="GIH78973.1"/>
    </source>
</evidence>
<dbReference type="Pfam" id="PF26312">
    <property type="entry name" value="DUF8083"/>
    <property type="match status" value="1"/>
</dbReference>
<dbReference type="RefSeq" id="WP_203893457.1">
    <property type="nucleotide sequence ID" value="NZ_BOOH01000045.1"/>
</dbReference>
<dbReference type="AlphaFoldDB" id="A0A8J3RVI2"/>
<evidence type="ECO:0000259" key="1">
    <source>
        <dbReference type="Pfam" id="PF26312"/>
    </source>
</evidence>
<gene>
    <name evidence="2" type="ORF">Plo01_54020</name>
</gene>